<organism evidence="1 2">
    <name type="scientific">Subtercola boreus</name>
    <dbReference type="NCBI Taxonomy" id="120213"/>
    <lineage>
        <taxon>Bacteria</taxon>
        <taxon>Bacillati</taxon>
        <taxon>Actinomycetota</taxon>
        <taxon>Actinomycetes</taxon>
        <taxon>Micrococcales</taxon>
        <taxon>Microbacteriaceae</taxon>
        <taxon>Subtercola</taxon>
    </lineage>
</organism>
<gene>
    <name evidence="1" type="ORF">B7R21_12730</name>
</gene>
<sequence length="77" mass="8146">MFQSGEKQRFDLIIAADAMRSSTTRATLTTIIHSRPGVSGTTGAPACRSFRAGSTPLVGKLAGRLFAPPTDKIELPD</sequence>
<name>A0A3E0VQ29_9MICO</name>
<accession>A0A3E0VQ29</accession>
<evidence type="ECO:0000313" key="1">
    <source>
        <dbReference type="EMBL" id="RFA11558.1"/>
    </source>
</evidence>
<dbReference type="Proteomes" id="UP000256709">
    <property type="component" value="Unassembled WGS sequence"/>
</dbReference>
<protein>
    <submittedName>
        <fullName evidence="1">Uncharacterized protein</fullName>
    </submittedName>
</protein>
<dbReference type="AlphaFoldDB" id="A0A3E0VQ29"/>
<proteinExistence type="predicted"/>
<reference evidence="1 2" key="1">
    <citation type="submission" date="2017-04" db="EMBL/GenBank/DDBJ databases">
        <title>Comparative genome analysis of Subtercola boreus.</title>
        <authorList>
            <person name="Cho Y.-J."/>
            <person name="Cho A."/>
            <person name="Kim O.-S."/>
            <person name="Lee J.-I."/>
        </authorList>
    </citation>
    <scope>NUCLEOTIDE SEQUENCE [LARGE SCALE GENOMIC DNA]</scope>
    <source>
        <strain evidence="1 2">P27444</strain>
    </source>
</reference>
<evidence type="ECO:0000313" key="2">
    <source>
        <dbReference type="Proteomes" id="UP000256709"/>
    </source>
</evidence>
<comment type="caution">
    <text evidence="1">The sequence shown here is derived from an EMBL/GenBank/DDBJ whole genome shotgun (WGS) entry which is preliminary data.</text>
</comment>
<dbReference type="EMBL" id="NBXA01000023">
    <property type="protein sequence ID" value="RFA11558.1"/>
    <property type="molecule type" value="Genomic_DNA"/>
</dbReference>